<dbReference type="InterPro" id="IPR024311">
    <property type="entry name" value="Lipocalin-like"/>
</dbReference>
<dbReference type="Pfam" id="PF13648">
    <property type="entry name" value="Lipocalin_4"/>
    <property type="match status" value="1"/>
</dbReference>
<dbReference type="OrthoDB" id="1121756at2"/>
<dbReference type="RefSeq" id="WP_105982268.1">
    <property type="nucleotide sequence ID" value="NZ_MQUC01000003.1"/>
</dbReference>
<accession>A0A2S9WSI6</accession>
<feature type="signal peptide" evidence="1">
    <location>
        <begin position="1"/>
        <end position="23"/>
    </location>
</feature>
<sequence length="160" mass="17769">MKKYILLSVIAALLLVGCGGTQNAIKQTERIVRGNWVIDSVTYSGNGQFESTLLQDVSAQCFEGSQWYFVANNNRGSYKIESPECNTGTRNFIWVIPGSEDIIEGDLLLKPTGDNYKSETDAGFRLNVNNLTETSMTWSQSVLVNGKTVKVNMNFRKLAD</sequence>
<comment type="caution">
    <text evidence="3">The sequence shown here is derived from an EMBL/GenBank/DDBJ whole genome shotgun (WGS) entry which is preliminary data.</text>
</comment>
<keyword evidence="1" id="KW-0732">Signal</keyword>
<evidence type="ECO:0000259" key="2">
    <source>
        <dbReference type="Pfam" id="PF13648"/>
    </source>
</evidence>
<name>A0A2S9WSI6_9FLAO</name>
<evidence type="ECO:0000313" key="4">
    <source>
        <dbReference type="Proteomes" id="UP000239532"/>
    </source>
</evidence>
<proteinExistence type="predicted"/>
<protein>
    <recommendedName>
        <fullName evidence="2">Lipocalin-like domain-containing protein</fullName>
    </recommendedName>
</protein>
<dbReference type="PROSITE" id="PS51257">
    <property type="entry name" value="PROKAR_LIPOPROTEIN"/>
    <property type="match status" value="1"/>
</dbReference>
<feature type="chain" id="PRO_5015435650" description="Lipocalin-like domain-containing protein" evidence="1">
    <location>
        <begin position="24"/>
        <end position="160"/>
    </location>
</feature>
<feature type="domain" description="Lipocalin-like" evidence="2">
    <location>
        <begin position="34"/>
        <end position="138"/>
    </location>
</feature>
<dbReference type="AlphaFoldDB" id="A0A2S9WSI6"/>
<dbReference type="EMBL" id="MQUC01000003">
    <property type="protein sequence ID" value="PRP66433.1"/>
    <property type="molecule type" value="Genomic_DNA"/>
</dbReference>
<evidence type="ECO:0000256" key="1">
    <source>
        <dbReference type="SAM" id="SignalP"/>
    </source>
</evidence>
<gene>
    <name evidence="3" type="ORF">BST86_04665</name>
</gene>
<reference evidence="3 4" key="1">
    <citation type="submission" date="2016-11" db="EMBL/GenBank/DDBJ databases">
        <title>Trade-off between light-utilization and light-protection in marine flavobacteria.</title>
        <authorList>
            <person name="Kumagai Y."/>
        </authorList>
    </citation>
    <scope>NUCLEOTIDE SEQUENCE [LARGE SCALE GENOMIC DNA]</scope>
    <source>
        <strain evidence="3 4">JCM 17109</strain>
    </source>
</reference>
<dbReference type="Proteomes" id="UP000239532">
    <property type="component" value="Unassembled WGS sequence"/>
</dbReference>
<organism evidence="3 4">
    <name type="scientific">Nonlabens agnitus</name>
    <dbReference type="NCBI Taxonomy" id="870484"/>
    <lineage>
        <taxon>Bacteria</taxon>
        <taxon>Pseudomonadati</taxon>
        <taxon>Bacteroidota</taxon>
        <taxon>Flavobacteriia</taxon>
        <taxon>Flavobacteriales</taxon>
        <taxon>Flavobacteriaceae</taxon>
        <taxon>Nonlabens</taxon>
    </lineage>
</organism>
<evidence type="ECO:0000313" key="3">
    <source>
        <dbReference type="EMBL" id="PRP66433.1"/>
    </source>
</evidence>
<keyword evidence="4" id="KW-1185">Reference proteome</keyword>